<evidence type="ECO:0000259" key="2">
    <source>
        <dbReference type="Pfam" id="PF04773"/>
    </source>
</evidence>
<dbReference type="PANTHER" id="PTHR38731:SF1">
    <property type="entry name" value="FECR PROTEIN DOMAIN-CONTAINING PROTEIN"/>
    <property type="match status" value="1"/>
</dbReference>
<accession>A0ABY9RIW9</accession>
<dbReference type="PANTHER" id="PTHR38731">
    <property type="entry name" value="LIPL45-RELATED LIPOPROTEIN-RELATED"/>
    <property type="match status" value="1"/>
</dbReference>
<evidence type="ECO:0000256" key="1">
    <source>
        <dbReference type="SAM" id="Phobius"/>
    </source>
</evidence>
<proteinExistence type="predicted"/>
<dbReference type="InterPro" id="IPR013783">
    <property type="entry name" value="Ig-like_fold"/>
</dbReference>
<dbReference type="PIRSF" id="PIRSF029644">
    <property type="entry name" value="UCP029644"/>
    <property type="match status" value="1"/>
</dbReference>
<gene>
    <name evidence="3" type="ORF">RF679_02530</name>
</gene>
<feature type="domain" description="FecR protein" evidence="2">
    <location>
        <begin position="160"/>
        <end position="260"/>
    </location>
</feature>
<keyword evidence="4" id="KW-1185">Reference proteome</keyword>
<protein>
    <submittedName>
        <fullName evidence="3">FecR domain-containing protein</fullName>
    </submittedName>
</protein>
<dbReference type="RefSeq" id="WP_309482662.1">
    <property type="nucleotide sequence ID" value="NZ_CP133720.1"/>
</dbReference>
<name>A0ABY9RIW9_9BURK</name>
<dbReference type="Pfam" id="PF04773">
    <property type="entry name" value="FecR"/>
    <property type="match status" value="1"/>
</dbReference>
<dbReference type="Proteomes" id="UP001181355">
    <property type="component" value="Chromosome"/>
</dbReference>
<dbReference type="EMBL" id="CP133720">
    <property type="protein sequence ID" value="WMW81172.1"/>
    <property type="molecule type" value="Genomic_DNA"/>
</dbReference>
<organism evidence="3 4">
    <name type="scientific">Undibacterium cyanobacteriorum</name>
    <dbReference type="NCBI Taxonomy" id="3073561"/>
    <lineage>
        <taxon>Bacteria</taxon>
        <taxon>Pseudomonadati</taxon>
        <taxon>Pseudomonadota</taxon>
        <taxon>Betaproteobacteria</taxon>
        <taxon>Burkholderiales</taxon>
        <taxon>Oxalobacteraceae</taxon>
        <taxon>Undibacterium</taxon>
    </lineage>
</organism>
<feature type="transmembrane region" description="Helical" evidence="1">
    <location>
        <begin position="21"/>
        <end position="44"/>
    </location>
</feature>
<dbReference type="Gene3D" id="2.60.40.10">
    <property type="entry name" value="Immunoglobulins"/>
    <property type="match status" value="3"/>
</dbReference>
<keyword evidence="1" id="KW-0472">Membrane</keyword>
<dbReference type="InterPro" id="IPR006860">
    <property type="entry name" value="FecR"/>
</dbReference>
<keyword evidence="1" id="KW-1133">Transmembrane helix</keyword>
<sequence>MYPLTPTSPGLKHTGPHSFRFLAIFHKLNLISLCIILCLGLGAFNSFSHAQTVKSKGKPGSTEIVAGDLVYYAQERDTLMSLAKQFTDKTAHWEAIGKRNNISNERAIPIGSAVIIPAELLTEEPAPARVAALAGTVSVIAKNGKEEVLAVGSILAEGSQINTGKNGFVTLALVDESRVSIPSNSQALLAKIRVTKFTKSPRTEIKLLDGRVESQVSKLEANKGRFEVRSKLAIAGVRGTHFRVGVNETGIANEVLEGGVAVGQVEKPNALVLPAGQGNIVSSSGVGQPIKLLAPPRLVDGYQLQAQVRPEFKVEAVENGVDYRAQITRDAQALDVVAESMAQNQQFQFPEIADGQYFLRVTAIDTHRLEGMPSIFPFKVKATPAPPFPLAPKHKIRIKTVEFKWTSIPNARSYHLQVAKDAAFQQLVLDQDQIATNNWKTDAISLGDYYWRVATVMENESPSGKQVDQGPYSGPQSFRVLAGQTVHPFVDKGSNTLEFTWPSESGQRFLVQVASDVEFKKILFNQEVNQAKALMPRPESGFYYIRVRATDADRFIGAFSEPQKFEIGLRWTTGTGDALQSSSGSVTPSVK</sequence>
<evidence type="ECO:0000313" key="3">
    <source>
        <dbReference type="EMBL" id="WMW81172.1"/>
    </source>
</evidence>
<keyword evidence="1" id="KW-0812">Transmembrane</keyword>
<dbReference type="Gene3D" id="2.60.120.1440">
    <property type="match status" value="1"/>
</dbReference>
<dbReference type="InterPro" id="IPR016930">
    <property type="entry name" value="UCP029644"/>
</dbReference>
<reference evidence="3" key="1">
    <citation type="submission" date="2023-09" db="EMBL/GenBank/DDBJ databases">
        <title>Undibacterium sp. 20NA77.5 isolated from freshwater.</title>
        <authorList>
            <person name="Le V."/>
            <person name="Ko S.-R."/>
            <person name="Ahn C.-Y."/>
            <person name="Oh H.-M."/>
        </authorList>
    </citation>
    <scope>NUCLEOTIDE SEQUENCE</scope>
    <source>
        <strain evidence="3">20NA77.5</strain>
    </source>
</reference>
<evidence type="ECO:0000313" key="4">
    <source>
        <dbReference type="Proteomes" id="UP001181355"/>
    </source>
</evidence>